<feature type="compositionally biased region" description="Basic and acidic residues" evidence="1">
    <location>
        <begin position="179"/>
        <end position="189"/>
    </location>
</feature>
<proteinExistence type="predicted"/>
<feature type="compositionally biased region" description="Polar residues" evidence="1">
    <location>
        <begin position="263"/>
        <end position="272"/>
    </location>
</feature>
<sequence>MFSTFPSTPRGRSRFSKALPVAPDQSSAENEKSSTMMPTQSPLPPLPKDAMVPPKTIPRRPIGGQAPPAKPPSIRSLSSVYSDSPGLSRTISNGSSRDTKDSLRSGGSSEGDHPPPPPKDKEDQSREARTNILDSPISLTSSPQRPEIWKRRSVKSERSIVFPDLKLAKSNGSTASPPKRQEQPTERPLPRSITGRKPVPARPAPPQPDLMGNRLAKLEGKLENKLKKKPSSEDTSKQDEAPPQQYPSFQRLPTPEYLKADVQQPSTPQVLSPISPFTPPEETAPQLPPKAEARANHQHQNPTTKPPTMSDTEIPDLLATHSREPSETLTITSEPQVMRSPQPKKAFAARILTPQPSPDKASPLTLGSPAAHNTYFPTLQSPAAQGTVFPGPPLDLVHYDCYQSHKFMRGSRNQLCPVACMICQRKDAERFYGTGDTRLMDLGKYGVMVDGTIMMHIDGIVAPGTGYRWFMVGRICRYYSYVIV</sequence>
<feature type="region of interest" description="Disordered" evidence="1">
    <location>
        <begin position="1"/>
        <end position="311"/>
    </location>
</feature>
<keyword evidence="3" id="KW-1185">Reference proteome</keyword>
<dbReference type="EMBL" id="FJOG01000005">
    <property type="protein sequence ID" value="CZR54412.1"/>
    <property type="molecule type" value="Genomic_DNA"/>
</dbReference>
<evidence type="ECO:0000313" key="3">
    <source>
        <dbReference type="Proteomes" id="UP000184330"/>
    </source>
</evidence>
<feature type="compositionally biased region" description="Polar residues" evidence="1">
    <location>
        <begin position="24"/>
        <end position="40"/>
    </location>
</feature>
<gene>
    <name evidence="2" type="ORF">PAC_04296</name>
</gene>
<feature type="compositionally biased region" description="Polar residues" evidence="1">
    <location>
        <begin position="298"/>
        <end position="311"/>
    </location>
</feature>
<evidence type="ECO:0000313" key="2">
    <source>
        <dbReference type="EMBL" id="CZR54412.1"/>
    </source>
</evidence>
<feature type="compositionally biased region" description="Basic and acidic residues" evidence="1">
    <location>
        <begin position="216"/>
        <end position="240"/>
    </location>
</feature>
<reference evidence="2 3" key="1">
    <citation type="submission" date="2016-03" db="EMBL/GenBank/DDBJ databases">
        <authorList>
            <person name="Ploux O."/>
        </authorList>
    </citation>
    <scope>NUCLEOTIDE SEQUENCE [LARGE SCALE GENOMIC DNA]</scope>
    <source>
        <strain evidence="2 3">UAMH 11012</strain>
    </source>
</reference>
<organism evidence="2 3">
    <name type="scientific">Phialocephala subalpina</name>
    <dbReference type="NCBI Taxonomy" id="576137"/>
    <lineage>
        <taxon>Eukaryota</taxon>
        <taxon>Fungi</taxon>
        <taxon>Dikarya</taxon>
        <taxon>Ascomycota</taxon>
        <taxon>Pezizomycotina</taxon>
        <taxon>Leotiomycetes</taxon>
        <taxon>Helotiales</taxon>
        <taxon>Mollisiaceae</taxon>
        <taxon>Phialocephala</taxon>
        <taxon>Phialocephala fortinii species complex</taxon>
    </lineage>
</organism>
<dbReference type="Proteomes" id="UP000184330">
    <property type="component" value="Unassembled WGS sequence"/>
</dbReference>
<accession>A0A1L7WNQ7</accession>
<feature type="compositionally biased region" description="Polar residues" evidence="1">
    <location>
        <begin position="75"/>
        <end position="96"/>
    </location>
</feature>
<feature type="compositionally biased region" description="Basic and acidic residues" evidence="1">
    <location>
        <begin position="110"/>
        <end position="129"/>
    </location>
</feature>
<evidence type="ECO:0000256" key="1">
    <source>
        <dbReference type="SAM" id="MobiDB-lite"/>
    </source>
</evidence>
<feature type="compositionally biased region" description="Basic and acidic residues" evidence="1">
    <location>
        <begin position="147"/>
        <end position="158"/>
    </location>
</feature>
<dbReference type="OrthoDB" id="5425130at2759"/>
<dbReference type="STRING" id="576137.A0A1L7WNQ7"/>
<protein>
    <submittedName>
        <fullName evidence="2">Uncharacterized protein</fullName>
    </submittedName>
</protein>
<name>A0A1L7WNQ7_9HELO</name>
<dbReference type="AlphaFoldDB" id="A0A1L7WNQ7"/>